<feature type="coiled-coil region" evidence="1">
    <location>
        <begin position="16"/>
        <end position="57"/>
    </location>
</feature>
<dbReference type="EMBL" id="JAEEGB010000005">
    <property type="protein sequence ID" value="MBI6871919.1"/>
    <property type="molecule type" value="Genomic_DNA"/>
</dbReference>
<gene>
    <name evidence="2" type="ORF">I6U51_04255</name>
</gene>
<protein>
    <submittedName>
        <fullName evidence="2">Uncharacterized protein</fullName>
    </submittedName>
</protein>
<dbReference type="Proteomes" id="UP000622687">
    <property type="component" value="Unassembled WGS sequence"/>
</dbReference>
<evidence type="ECO:0000256" key="1">
    <source>
        <dbReference type="SAM" id="Coils"/>
    </source>
</evidence>
<keyword evidence="1" id="KW-0175">Coiled coil</keyword>
<evidence type="ECO:0000313" key="2">
    <source>
        <dbReference type="EMBL" id="MBI6871919.1"/>
    </source>
</evidence>
<sequence length="153" mass="18158">MSEKDGLLSKLIRIYNDSKNRKINNLDSRKEKLKLKLKSEQNGFNQLINEKEKLQEEDKKVDSVFNSLVSILKSRGIMFDIANKNFQVREWDNLYIKKLDNLYSFVNKNGVCLYVLEKKYCDVMEYIVKNYSYSIVVIRKNPHSLKVQLRIVE</sequence>
<organism evidence="2 3">
    <name type="scientific">Clostridium aciditolerans</name>
    <dbReference type="NCBI Taxonomy" id="339861"/>
    <lineage>
        <taxon>Bacteria</taxon>
        <taxon>Bacillati</taxon>
        <taxon>Bacillota</taxon>
        <taxon>Clostridia</taxon>
        <taxon>Eubacteriales</taxon>
        <taxon>Clostridiaceae</taxon>
        <taxon>Clostridium</taxon>
    </lineage>
</organism>
<keyword evidence="3" id="KW-1185">Reference proteome</keyword>
<accession>A0A934M0A5</accession>
<proteinExistence type="predicted"/>
<dbReference type="RefSeq" id="WP_211141355.1">
    <property type="nucleotide sequence ID" value="NZ_JAEEGB010000005.1"/>
</dbReference>
<dbReference type="AlphaFoldDB" id="A0A934M0A5"/>
<comment type="caution">
    <text evidence="2">The sequence shown here is derived from an EMBL/GenBank/DDBJ whole genome shotgun (WGS) entry which is preliminary data.</text>
</comment>
<name>A0A934M0A5_9CLOT</name>
<evidence type="ECO:0000313" key="3">
    <source>
        <dbReference type="Proteomes" id="UP000622687"/>
    </source>
</evidence>
<reference evidence="2" key="1">
    <citation type="submission" date="2020-12" db="EMBL/GenBank/DDBJ databases">
        <title>Clostridium thailandense sp. nov., a novel acetogenic bacterium isolated from peat land soil in Thailand.</title>
        <authorList>
            <person name="Chaikitkaew S."/>
            <person name="Birkeland N.K."/>
        </authorList>
    </citation>
    <scope>NUCLEOTIDE SEQUENCE</scope>
    <source>
        <strain evidence="2">DSM 17425</strain>
    </source>
</reference>